<accession>A0A7R9GFI9</accession>
<gene>
    <name evidence="2" type="ORF">NMOB1V02_LOCUS6455</name>
</gene>
<keyword evidence="1" id="KW-0732">Signal</keyword>
<name>A0A7R9GFI9_9CRUS</name>
<feature type="signal peptide" evidence="1">
    <location>
        <begin position="1"/>
        <end position="25"/>
    </location>
</feature>
<sequence>MGSMMKLCVVVVMACVLFMSTLTMAASTKKTENKDTGKPYMSTKGVTRDNCAGSLDNLNEDNVIEIMDEPAVYDFYRECILEDNVTKAQCNCQGWEFRRIMNGLVVPSLCRRDIQLPYCPTPEQRKLGQDLMKHLSKVDNTTWKKVLRKYGGKGSTRK</sequence>
<dbReference type="AlphaFoldDB" id="A0A7R9GFI9"/>
<keyword evidence="3" id="KW-1185">Reference proteome</keyword>
<evidence type="ECO:0000313" key="3">
    <source>
        <dbReference type="Proteomes" id="UP000678499"/>
    </source>
</evidence>
<dbReference type="Gene3D" id="1.10.2080.10">
    <property type="entry name" value="Insect odorant-binding protein A10/Ejaculatory bulb-specific protein 3"/>
    <property type="match status" value="1"/>
</dbReference>
<dbReference type="EMBL" id="CAJPEX010001351">
    <property type="protein sequence ID" value="CAG0918910.1"/>
    <property type="molecule type" value="Genomic_DNA"/>
</dbReference>
<evidence type="ECO:0000256" key="1">
    <source>
        <dbReference type="SAM" id="SignalP"/>
    </source>
</evidence>
<dbReference type="EMBL" id="OA883388">
    <property type="protein sequence ID" value="CAD7278758.1"/>
    <property type="molecule type" value="Genomic_DNA"/>
</dbReference>
<protein>
    <submittedName>
        <fullName evidence="2">Uncharacterized protein</fullName>
    </submittedName>
</protein>
<proteinExistence type="predicted"/>
<dbReference type="Proteomes" id="UP000678499">
    <property type="component" value="Unassembled WGS sequence"/>
</dbReference>
<dbReference type="InterPro" id="IPR036682">
    <property type="entry name" value="OS_D_A10/PebIII_sf"/>
</dbReference>
<dbReference type="SUPFAM" id="SSF100910">
    <property type="entry name" value="Chemosensory protein Csp2"/>
    <property type="match status" value="1"/>
</dbReference>
<organism evidence="2">
    <name type="scientific">Notodromas monacha</name>
    <dbReference type="NCBI Taxonomy" id="399045"/>
    <lineage>
        <taxon>Eukaryota</taxon>
        <taxon>Metazoa</taxon>
        <taxon>Ecdysozoa</taxon>
        <taxon>Arthropoda</taxon>
        <taxon>Crustacea</taxon>
        <taxon>Oligostraca</taxon>
        <taxon>Ostracoda</taxon>
        <taxon>Podocopa</taxon>
        <taxon>Podocopida</taxon>
        <taxon>Cypridocopina</taxon>
        <taxon>Cypridoidea</taxon>
        <taxon>Cyprididae</taxon>
        <taxon>Notodromas</taxon>
    </lineage>
</organism>
<feature type="chain" id="PRO_5036210704" evidence="1">
    <location>
        <begin position="26"/>
        <end position="158"/>
    </location>
</feature>
<evidence type="ECO:0000313" key="2">
    <source>
        <dbReference type="EMBL" id="CAD7278758.1"/>
    </source>
</evidence>
<reference evidence="2" key="1">
    <citation type="submission" date="2020-11" db="EMBL/GenBank/DDBJ databases">
        <authorList>
            <person name="Tran Van P."/>
        </authorList>
    </citation>
    <scope>NUCLEOTIDE SEQUENCE</scope>
</reference>